<dbReference type="Proteomes" id="UP000182124">
    <property type="component" value="Unassembled WGS sequence"/>
</dbReference>
<dbReference type="RefSeq" id="WP_023577012.1">
    <property type="nucleotide sequence ID" value="NZ_CBCSBQ010000002.1"/>
</dbReference>
<dbReference type="EMBL" id="FMTY01000003">
    <property type="protein sequence ID" value="SCX11111.1"/>
    <property type="molecule type" value="Genomic_DNA"/>
</dbReference>
<dbReference type="STRING" id="329186.SAMN02927925_01700"/>
<dbReference type="GO" id="GO:0000271">
    <property type="term" value="P:polysaccharide biosynthetic process"/>
    <property type="evidence" value="ECO:0007669"/>
    <property type="project" value="InterPro"/>
</dbReference>
<dbReference type="GO" id="GO:0015774">
    <property type="term" value="P:polysaccharide transport"/>
    <property type="evidence" value="ECO:0007669"/>
    <property type="project" value="InterPro"/>
</dbReference>
<name>A0A1G4VSD2_9FLAO</name>
<proteinExistence type="predicted"/>
<accession>A0A1G4VSD2</accession>
<gene>
    <name evidence="1" type="ORF">SAMN02927925_01700</name>
</gene>
<dbReference type="InterPro" id="IPR007833">
    <property type="entry name" value="Capsule_polysaccharide_synth"/>
</dbReference>
<dbReference type="eggNOG" id="COG3563">
    <property type="taxonomic scope" value="Bacteria"/>
</dbReference>
<dbReference type="InterPro" id="IPR043148">
    <property type="entry name" value="TagF_C"/>
</dbReference>
<dbReference type="SUPFAM" id="SSF53756">
    <property type="entry name" value="UDP-Glycosyltransferase/glycogen phosphorylase"/>
    <property type="match status" value="1"/>
</dbReference>
<dbReference type="Gene3D" id="3.40.50.12580">
    <property type="match status" value="1"/>
</dbReference>
<reference evidence="1 2" key="1">
    <citation type="submission" date="2016-10" db="EMBL/GenBank/DDBJ databases">
        <authorList>
            <person name="de Groot N.N."/>
        </authorList>
    </citation>
    <scope>NUCLEOTIDE SEQUENCE [LARGE SCALE GENOMIC DNA]</scope>
    <source>
        <strain evidence="1 2">CGMCC 1.3801</strain>
    </source>
</reference>
<evidence type="ECO:0000313" key="2">
    <source>
        <dbReference type="Proteomes" id="UP000182124"/>
    </source>
</evidence>
<sequence>MTHIDNIHNKTVLVQTTYHPAPHLETEMEIVEHLLQQGNTVYWLVCNADFKACYNNPEHKKMDCKVCYSRVNTGIDFLKKKVENAHNLHVIRYDSYLKQSDFKKSFIPKTDFTDISELKTFRYKNYDSGMATASSLVSFTRNHEPYVTDHRDFIARGLFTGAYLYETFQLIIAEIQPDLVVLFNGRFIENRPVLRVCQEKKIDYATHERGGKIDSFLFRVNSIPHSIETVSEEMEHLWKLAAGNKEEIGKTFYTNRIQRVEDAWYSFTKEQQEGRLPESFKHNSGKKVITIFNSSLDEYEGLEGFGPYFYSNDNEGIRQICEALEGNANIKLYLRIHPNLKGLDNSQNQFLKDVISKYSSVEIIPAEDSVDTYALINKSDIIVVFGSTVGAEAAFAGKNVVLLGRAAYERLDCFVIPKNHEELMHILTDDSFEFPKIKHEETLKYGFWNESFGYKYKHYSPINLGKGRYKGKQIKANFILREWRRFINKKR</sequence>
<dbReference type="Pfam" id="PF05159">
    <property type="entry name" value="Capsule_synth"/>
    <property type="match status" value="1"/>
</dbReference>
<protein>
    <submittedName>
        <fullName evidence="1">Capsule polysaccharide biosynthesis protein</fullName>
    </submittedName>
</protein>
<evidence type="ECO:0000313" key="1">
    <source>
        <dbReference type="EMBL" id="SCX11111.1"/>
    </source>
</evidence>
<organism evidence="1 2">
    <name type="scientific">Flavobacterium saliperosum</name>
    <dbReference type="NCBI Taxonomy" id="329186"/>
    <lineage>
        <taxon>Bacteria</taxon>
        <taxon>Pseudomonadati</taxon>
        <taxon>Bacteroidota</taxon>
        <taxon>Flavobacteriia</taxon>
        <taxon>Flavobacteriales</taxon>
        <taxon>Flavobacteriaceae</taxon>
        <taxon>Flavobacterium</taxon>
    </lineage>
</organism>
<dbReference type="AlphaFoldDB" id="A0A1G4VSD2"/>